<sequence length="176" mass="21093">MNPNEFEEFLIKKPFNETMQYLMQKGILKKEMKCDSCLNYMSLHKYKKNRDKIAWRCCTKSCNKFKEYFSIRKNSFFEGFNCEIVFVLRVLIKYLSRQQSFSIIQYFQRDEGIIHKIIKKFKNIIPELNFEQNKLGGPGVIVQIDETMLNYKCKSHRAALQKIKQTQYLLLNTPTE</sequence>
<evidence type="ECO:0000313" key="1">
    <source>
        <dbReference type="EMBL" id="KCZ80953.1"/>
    </source>
</evidence>
<dbReference type="Proteomes" id="UP000030655">
    <property type="component" value="Unassembled WGS sequence"/>
</dbReference>
<dbReference type="AlphaFoldDB" id="A0A059F0Y8"/>
<evidence type="ECO:0000313" key="2">
    <source>
        <dbReference type="Proteomes" id="UP000030655"/>
    </source>
</evidence>
<dbReference type="HOGENOM" id="CLU_044348_9_1_1"/>
<proteinExistence type="predicted"/>
<reference evidence="1 2" key="2">
    <citation type="submission" date="2014-03" db="EMBL/GenBank/DDBJ databases">
        <title>The Genome Sequence of Anncaliia algerae insect isolate PRA339.</title>
        <authorList>
            <consortium name="The Broad Institute Genome Sequencing Platform"/>
            <consortium name="The Broad Institute Genome Sequencing Center for Infectious Disease"/>
            <person name="Cuomo C."/>
            <person name="Becnel J."/>
            <person name="Sanscrainte N."/>
            <person name="Walker B."/>
            <person name="Young S.K."/>
            <person name="Zeng Q."/>
            <person name="Gargeya S."/>
            <person name="Fitzgerald M."/>
            <person name="Haas B."/>
            <person name="Abouelleil A."/>
            <person name="Alvarado L."/>
            <person name="Arachchi H.M."/>
            <person name="Berlin A.M."/>
            <person name="Chapman S.B."/>
            <person name="Dewar J."/>
            <person name="Goldberg J."/>
            <person name="Griggs A."/>
            <person name="Gujja S."/>
            <person name="Hansen M."/>
            <person name="Howarth C."/>
            <person name="Imamovic A."/>
            <person name="Larimer J."/>
            <person name="McCowan C."/>
            <person name="Murphy C."/>
            <person name="Neiman D."/>
            <person name="Pearson M."/>
            <person name="Priest M."/>
            <person name="Roberts A."/>
            <person name="Saif S."/>
            <person name="Shea T."/>
            <person name="Sisk P."/>
            <person name="Sykes S."/>
            <person name="Wortman J."/>
            <person name="Nusbaum C."/>
            <person name="Birren B."/>
        </authorList>
    </citation>
    <scope>NUCLEOTIDE SEQUENCE [LARGE SCALE GENOMIC DNA]</scope>
    <source>
        <strain evidence="1 2">PRA339</strain>
    </source>
</reference>
<accession>A0A059F0Y8</accession>
<name>A0A059F0Y8_9MICR</name>
<gene>
    <name evidence="1" type="ORF">H312_01608</name>
</gene>
<organism evidence="1 2">
    <name type="scientific">Anncaliia algerae PRA339</name>
    <dbReference type="NCBI Taxonomy" id="1288291"/>
    <lineage>
        <taxon>Eukaryota</taxon>
        <taxon>Fungi</taxon>
        <taxon>Fungi incertae sedis</taxon>
        <taxon>Microsporidia</taxon>
        <taxon>Tubulinosematoidea</taxon>
        <taxon>Tubulinosematidae</taxon>
        <taxon>Anncaliia</taxon>
    </lineage>
</organism>
<reference evidence="2" key="1">
    <citation type="submission" date="2013-02" db="EMBL/GenBank/DDBJ databases">
        <authorList>
            <consortium name="The Broad Institute Genome Sequencing Platform"/>
            <person name="Cuomo C."/>
            <person name="Becnel J."/>
            <person name="Sanscrainte N."/>
            <person name="Walker B."/>
            <person name="Young S.K."/>
            <person name="Zeng Q."/>
            <person name="Gargeya S."/>
            <person name="Fitzgerald M."/>
            <person name="Haas B."/>
            <person name="Abouelleil A."/>
            <person name="Alvarado L."/>
            <person name="Arachchi H.M."/>
            <person name="Berlin A.M."/>
            <person name="Chapman S.B."/>
            <person name="Dewar J."/>
            <person name="Goldberg J."/>
            <person name="Griggs A."/>
            <person name="Gujja S."/>
            <person name="Hansen M."/>
            <person name="Howarth C."/>
            <person name="Imamovic A."/>
            <person name="Larimer J."/>
            <person name="McCowan C."/>
            <person name="Murphy C."/>
            <person name="Neiman D."/>
            <person name="Pearson M."/>
            <person name="Priest M."/>
            <person name="Roberts A."/>
            <person name="Saif S."/>
            <person name="Shea T."/>
            <person name="Sisk P."/>
            <person name="Sykes S."/>
            <person name="Wortman J."/>
            <person name="Nusbaum C."/>
            <person name="Birren B."/>
        </authorList>
    </citation>
    <scope>NUCLEOTIDE SEQUENCE [LARGE SCALE GENOMIC DNA]</scope>
    <source>
        <strain evidence="2">PRA339</strain>
    </source>
</reference>
<protein>
    <submittedName>
        <fullName evidence="1">Uncharacterized protein</fullName>
    </submittedName>
</protein>
<keyword evidence="2" id="KW-1185">Reference proteome</keyword>
<dbReference type="EMBL" id="KK365155">
    <property type="protein sequence ID" value="KCZ80953.1"/>
    <property type="molecule type" value="Genomic_DNA"/>
</dbReference>
<dbReference type="VEuPathDB" id="MicrosporidiaDB:H312_01608"/>
<dbReference type="OrthoDB" id="10326723at2759"/>